<dbReference type="AlphaFoldDB" id="A0A2H0TPY3"/>
<keyword evidence="1" id="KW-0472">Membrane</keyword>
<protein>
    <submittedName>
        <fullName evidence="2">Uncharacterized protein</fullName>
    </submittedName>
</protein>
<keyword evidence="1" id="KW-0812">Transmembrane</keyword>
<evidence type="ECO:0000256" key="1">
    <source>
        <dbReference type="SAM" id="Phobius"/>
    </source>
</evidence>
<gene>
    <name evidence="2" type="ORF">COU35_03590</name>
</gene>
<keyword evidence="1" id="KW-1133">Transmembrane helix</keyword>
<accession>A0A2H0TPY3</accession>
<comment type="caution">
    <text evidence="2">The sequence shown here is derived from an EMBL/GenBank/DDBJ whole genome shotgun (WGS) entry which is preliminary data.</text>
</comment>
<dbReference type="EMBL" id="PFCB01000026">
    <property type="protein sequence ID" value="PIR74220.1"/>
    <property type="molecule type" value="Genomic_DNA"/>
</dbReference>
<feature type="transmembrane region" description="Helical" evidence="1">
    <location>
        <begin position="105"/>
        <end position="128"/>
    </location>
</feature>
<feature type="transmembrane region" description="Helical" evidence="1">
    <location>
        <begin position="12"/>
        <end position="32"/>
    </location>
</feature>
<dbReference type="Proteomes" id="UP000230154">
    <property type="component" value="Unassembled WGS sequence"/>
</dbReference>
<sequence>MKKLSQLHPFVLFFIILFVARIIFLLLVAVAFSIESGSVAELGFSIVLGIASARYINTHREKKESTKKLTLWYFTAYILSNPLFLIPAVAFLFGDTDITQRSEVFLFAGMIAFVLGVLTALSTVVFLVALRRYRKINGCCK</sequence>
<evidence type="ECO:0000313" key="3">
    <source>
        <dbReference type="Proteomes" id="UP000230154"/>
    </source>
</evidence>
<reference evidence="3" key="1">
    <citation type="submission" date="2017-09" db="EMBL/GenBank/DDBJ databases">
        <title>Depth-based differentiation of microbial function through sediment-hosted aquifers and enrichment of novel symbionts in the deep terrestrial subsurface.</title>
        <authorList>
            <person name="Probst A.J."/>
            <person name="Ladd B."/>
            <person name="Jarett J.K."/>
            <person name="Geller-Mcgrath D.E."/>
            <person name="Sieber C.M.K."/>
            <person name="Emerson J.B."/>
            <person name="Anantharaman K."/>
            <person name="Thomas B.C."/>
            <person name="Malmstrom R."/>
            <person name="Stieglmeier M."/>
            <person name="Klingl A."/>
            <person name="Woyke T."/>
            <person name="Ryan C.M."/>
            <person name="Banfield J.F."/>
        </authorList>
    </citation>
    <scope>NUCLEOTIDE SEQUENCE [LARGE SCALE GENOMIC DNA]</scope>
</reference>
<feature type="transmembrane region" description="Helical" evidence="1">
    <location>
        <begin position="38"/>
        <end position="57"/>
    </location>
</feature>
<evidence type="ECO:0000313" key="2">
    <source>
        <dbReference type="EMBL" id="PIR74220.1"/>
    </source>
</evidence>
<name>A0A2H0TPY3_9BACT</name>
<proteinExistence type="predicted"/>
<organism evidence="2 3">
    <name type="scientific">Candidatus Magasanikbacteria bacterium CG10_big_fil_rev_8_21_14_0_10_47_10</name>
    <dbReference type="NCBI Taxonomy" id="1974652"/>
    <lineage>
        <taxon>Bacteria</taxon>
        <taxon>Candidatus Magasanikiibacteriota</taxon>
    </lineage>
</organism>
<feature type="transmembrane region" description="Helical" evidence="1">
    <location>
        <begin position="69"/>
        <end position="93"/>
    </location>
</feature>